<accession>A0A2N3I0T8</accession>
<keyword evidence="3" id="KW-1015">Disulfide bond</keyword>
<dbReference type="OrthoDB" id="1094665at2"/>
<dbReference type="Pfam" id="PF08534">
    <property type="entry name" value="Redoxin"/>
    <property type="match status" value="1"/>
</dbReference>
<dbReference type="GO" id="GO:0030313">
    <property type="term" value="C:cell envelope"/>
    <property type="evidence" value="ECO:0007669"/>
    <property type="project" value="UniProtKB-SubCell"/>
</dbReference>
<dbReference type="InterPro" id="IPR050553">
    <property type="entry name" value="Thioredoxin_ResA/DsbE_sf"/>
</dbReference>
<comment type="subcellular location">
    <subcellularLocation>
        <location evidence="1">Cell envelope</location>
    </subcellularLocation>
</comment>
<reference evidence="6 7" key="1">
    <citation type="journal article" date="2017" name="Front. Microbiol.">
        <title>Labilibaculum manganireducens gen. nov., sp. nov. and Labilibaculum filiforme sp. nov., Novel Bacteroidetes Isolated from Subsurface Sediments of the Baltic Sea.</title>
        <authorList>
            <person name="Vandieken V."/>
            <person name="Marshall I.P."/>
            <person name="Niemann H."/>
            <person name="Engelen B."/>
            <person name="Cypionka H."/>
        </authorList>
    </citation>
    <scope>NUCLEOTIDE SEQUENCE [LARGE SCALE GENOMIC DNA]</scope>
    <source>
        <strain evidence="6 7">59.16B</strain>
    </source>
</reference>
<dbReference type="InterPro" id="IPR013740">
    <property type="entry name" value="Redoxin"/>
</dbReference>
<comment type="caution">
    <text evidence="6">The sequence shown here is derived from an EMBL/GenBank/DDBJ whole genome shotgun (WGS) entry which is preliminary data.</text>
</comment>
<dbReference type="AlphaFoldDB" id="A0A2N3I0T8"/>
<dbReference type="PROSITE" id="PS00194">
    <property type="entry name" value="THIOREDOXIN_1"/>
    <property type="match status" value="1"/>
</dbReference>
<evidence type="ECO:0000256" key="4">
    <source>
        <dbReference type="ARBA" id="ARBA00023284"/>
    </source>
</evidence>
<dbReference type="Gene3D" id="3.40.30.10">
    <property type="entry name" value="Glutaredoxin"/>
    <property type="match status" value="1"/>
</dbReference>
<sequence length="482" mass="55232">MKVNYFLAVIVSFILVSCGTKKAEQAQNISVTIDGHVTGYDKELTLYGTLLQEVINLDSNGNFSVRYDSIKEGNYSLLLGSESSLDLYLKKGTSLHLDIDLDKMEACDKKAVTISGENNDETELLYALMVNSPKFQYDRAAYKEVYLPEVEKKNPQEFEAYQLSLLEKERALVKKFVETKSIQENFLEVYNLEQLLRYNFTFQLYARTAKRNNPDKDWTIPVKFDAYFKNEIPKNDFNLYHKSGQYAMYVRGGYHDKMREVLSKYERESMDYFKTNLACLDTCSFPALIKEDMYNGFVISYMRANDDAIKTYLNGVIYDKVKDKERLKSFEEYKAGQNAYADGKPAPQFTLTDINGNEVSLSDFKGKMVMMDCWATWCGPCVAGLPKFNLLKEKYAGKNIVFLGISVDEDVELWKRKVNENKGGVLTGIQLNTSINKNTFKKDLMVQGIPRYILIGADGLLISRESPRPGTEELYQLINENL</sequence>
<keyword evidence="4" id="KW-0676">Redox-active center</keyword>
<organism evidence="6 7">
    <name type="scientific">Labilibaculum filiforme</name>
    <dbReference type="NCBI Taxonomy" id="1940526"/>
    <lineage>
        <taxon>Bacteria</taxon>
        <taxon>Pseudomonadati</taxon>
        <taxon>Bacteroidota</taxon>
        <taxon>Bacteroidia</taxon>
        <taxon>Marinilabiliales</taxon>
        <taxon>Marinifilaceae</taxon>
        <taxon>Labilibaculum</taxon>
    </lineage>
</organism>
<evidence type="ECO:0000313" key="6">
    <source>
        <dbReference type="EMBL" id="PKQ63938.1"/>
    </source>
</evidence>
<name>A0A2N3I0T8_9BACT</name>
<dbReference type="GO" id="GO:0017004">
    <property type="term" value="P:cytochrome complex assembly"/>
    <property type="evidence" value="ECO:0007669"/>
    <property type="project" value="UniProtKB-KW"/>
</dbReference>
<evidence type="ECO:0000259" key="5">
    <source>
        <dbReference type="PROSITE" id="PS51352"/>
    </source>
</evidence>
<proteinExistence type="predicted"/>
<keyword evidence="2" id="KW-0201">Cytochrome c-type biogenesis</keyword>
<dbReference type="Proteomes" id="UP000233535">
    <property type="component" value="Unassembled WGS sequence"/>
</dbReference>
<dbReference type="PANTHER" id="PTHR42852">
    <property type="entry name" value="THIOL:DISULFIDE INTERCHANGE PROTEIN DSBE"/>
    <property type="match status" value="1"/>
</dbReference>
<dbReference type="PANTHER" id="PTHR42852:SF6">
    <property type="entry name" value="THIOL:DISULFIDE INTERCHANGE PROTEIN DSBE"/>
    <property type="match status" value="1"/>
</dbReference>
<dbReference type="RefSeq" id="WP_101260886.1">
    <property type="nucleotide sequence ID" value="NZ_MVDD01000004.1"/>
</dbReference>
<dbReference type="PROSITE" id="PS51257">
    <property type="entry name" value="PROKAR_LIPOPROTEIN"/>
    <property type="match status" value="1"/>
</dbReference>
<dbReference type="GO" id="GO:0016491">
    <property type="term" value="F:oxidoreductase activity"/>
    <property type="evidence" value="ECO:0007669"/>
    <property type="project" value="InterPro"/>
</dbReference>
<evidence type="ECO:0000256" key="1">
    <source>
        <dbReference type="ARBA" id="ARBA00004196"/>
    </source>
</evidence>
<keyword evidence="7" id="KW-1185">Reference proteome</keyword>
<protein>
    <recommendedName>
        <fullName evidence="5">Thioredoxin domain-containing protein</fullName>
    </recommendedName>
</protein>
<evidence type="ECO:0000256" key="3">
    <source>
        <dbReference type="ARBA" id="ARBA00023157"/>
    </source>
</evidence>
<feature type="domain" description="Thioredoxin" evidence="5">
    <location>
        <begin position="340"/>
        <end position="482"/>
    </location>
</feature>
<dbReference type="EMBL" id="MVDD01000004">
    <property type="protein sequence ID" value="PKQ63938.1"/>
    <property type="molecule type" value="Genomic_DNA"/>
</dbReference>
<evidence type="ECO:0000313" key="7">
    <source>
        <dbReference type="Proteomes" id="UP000233535"/>
    </source>
</evidence>
<gene>
    <name evidence="6" type="ORF">BZG02_07965</name>
</gene>
<dbReference type="CDD" id="cd02966">
    <property type="entry name" value="TlpA_like_family"/>
    <property type="match status" value="1"/>
</dbReference>
<dbReference type="PROSITE" id="PS51352">
    <property type="entry name" value="THIOREDOXIN_2"/>
    <property type="match status" value="1"/>
</dbReference>
<dbReference type="InterPro" id="IPR013766">
    <property type="entry name" value="Thioredoxin_domain"/>
</dbReference>
<dbReference type="InterPro" id="IPR017937">
    <property type="entry name" value="Thioredoxin_CS"/>
</dbReference>
<evidence type="ECO:0000256" key="2">
    <source>
        <dbReference type="ARBA" id="ARBA00022748"/>
    </source>
</evidence>
<dbReference type="SUPFAM" id="SSF52833">
    <property type="entry name" value="Thioredoxin-like"/>
    <property type="match status" value="1"/>
</dbReference>
<dbReference type="InterPro" id="IPR036249">
    <property type="entry name" value="Thioredoxin-like_sf"/>
</dbReference>